<proteinExistence type="predicted"/>
<gene>
    <name evidence="2" type="primary">ZMYM1_18</name>
    <name evidence="2" type="ORF">g.787</name>
</gene>
<dbReference type="EMBL" id="GGMS01008032">
    <property type="protein sequence ID" value="MBY77235.1"/>
    <property type="molecule type" value="Transcribed_RNA"/>
</dbReference>
<dbReference type="InterPro" id="IPR025398">
    <property type="entry name" value="DUF4371"/>
</dbReference>
<reference evidence="2" key="1">
    <citation type="submission" date="2018-04" db="EMBL/GenBank/DDBJ databases">
        <title>Transcriptome assembly of Sipha flava.</title>
        <authorList>
            <person name="Scully E.D."/>
            <person name="Geib S.M."/>
            <person name="Palmer N.A."/>
            <person name="Koch K."/>
            <person name="Bradshaw J."/>
            <person name="Heng-Moss T."/>
            <person name="Sarath G."/>
        </authorList>
    </citation>
    <scope>NUCLEOTIDE SEQUENCE</scope>
</reference>
<dbReference type="PANTHER" id="PTHR45749:SF35">
    <property type="entry name" value="AC-LIKE TRANSPOSASE-RELATED"/>
    <property type="match status" value="1"/>
</dbReference>
<protein>
    <submittedName>
        <fullName evidence="2">Zinc finger MYM-type protein 1</fullName>
    </submittedName>
</protein>
<accession>A0A2S2QHK7</accession>
<evidence type="ECO:0000259" key="1">
    <source>
        <dbReference type="Pfam" id="PF14291"/>
    </source>
</evidence>
<evidence type="ECO:0000313" key="2">
    <source>
        <dbReference type="EMBL" id="MBY77235.1"/>
    </source>
</evidence>
<dbReference type="Pfam" id="PF14291">
    <property type="entry name" value="DUF4371"/>
    <property type="match status" value="1"/>
</dbReference>
<feature type="domain" description="DUF4371" evidence="1">
    <location>
        <begin position="6"/>
        <end position="89"/>
    </location>
</feature>
<organism evidence="2">
    <name type="scientific">Sipha flava</name>
    <name type="common">yellow sugarcane aphid</name>
    <dbReference type="NCBI Taxonomy" id="143950"/>
    <lineage>
        <taxon>Eukaryota</taxon>
        <taxon>Metazoa</taxon>
        <taxon>Ecdysozoa</taxon>
        <taxon>Arthropoda</taxon>
        <taxon>Hexapoda</taxon>
        <taxon>Insecta</taxon>
        <taxon>Pterygota</taxon>
        <taxon>Neoptera</taxon>
        <taxon>Paraneoptera</taxon>
        <taxon>Hemiptera</taxon>
        <taxon>Sternorrhyncha</taxon>
        <taxon>Aphidomorpha</taxon>
        <taxon>Aphidoidea</taxon>
        <taxon>Aphididae</taxon>
        <taxon>Sipha</taxon>
    </lineage>
</organism>
<dbReference type="PANTHER" id="PTHR45749">
    <property type="match status" value="1"/>
</dbReference>
<dbReference type="SUPFAM" id="SSF53098">
    <property type="entry name" value="Ribonuclease H-like"/>
    <property type="match status" value="1"/>
</dbReference>
<name>A0A2S2QHK7_9HEMI</name>
<dbReference type="InterPro" id="IPR012337">
    <property type="entry name" value="RNaseH-like_sf"/>
</dbReference>
<dbReference type="AlphaFoldDB" id="A0A2S2QHK7"/>
<dbReference type="OrthoDB" id="6614223at2759"/>
<sequence length="151" mass="17216">MDEAKYYSIMLDCTPDINHIEQLSLILRFFDIDEMCIKEHFIEFEPLFNSSGEGIYESILSMLKNFKLKLSNCKGQGYDNGANMKGKNKGIQARILRTNPRAFSMPCGCHSLNLVVGDNISCSIESKNLCFILCICWTLAYLKKTCKIFNC</sequence>